<keyword evidence="7" id="KW-0234">DNA repair</keyword>
<evidence type="ECO:0000256" key="6">
    <source>
        <dbReference type="ARBA" id="ARBA00022839"/>
    </source>
</evidence>
<protein>
    <recommendedName>
        <fullName evidence="13">PBZ-type domain-containing protein</fullName>
    </recommendedName>
</protein>
<evidence type="ECO:0000313" key="14">
    <source>
        <dbReference type="EnsemblMetazoa" id="XP_014248048.1"/>
    </source>
</evidence>
<dbReference type="SUPFAM" id="SSF56024">
    <property type="entry name" value="Phospholipase D/nuclease"/>
    <property type="match status" value="2"/>
</dbReference>
<dbReference type="InterPro" id="IPR010347">
    <property type="entry name" value="Tdp1"/>
</dbReference>
<evidence type="ECO:0000256" key="10">
    <source>
        <dbReference type="PIRSR" id="PIRSR610347-2"/>
    </source>
</evidence>
<evidence type="ECO:0000259" key="13">
    <source>
        <dbReference type="Pfam" id="PF10283"/>
    </source>
</evidence>
<sequence length="849" mass="96390">MSPEFDESDFNLICGTCGIVLNDEESRIKHENMCKPYGRSCTENFTEDPNFPSDPVFDVELINIVDSYSSRTLQRAVSPLPDIYDQSTEGSIYDPDSDATGDETIGKTPDIPNEVLSGALSTHSELNRPGGELDYLLDEDADIFSQELIHICTHCGQAFTDNVLHDEHEKACSKTSVTELPQQLDLDDINIKNTMNATSSTPHKKRKCHCEMGEKCFTRKVEHFEQKDHPHLQDLLEKIGNGDLIIPHDYIPKISKRTLLEQLEIVKSLNENIVVLNESTVPTDLEILEGINKKNCKSDICMYGEQCYRKNPHHFMYYRHPHLEKIIMEYGDKMPEMTNLKISKQTLKEQLEFVKKFHCSTDKKSEESVENERPSTSTNSMASDAVSKPSKVSLEHEKNMESERKFRIVVLNRAKYKVIDKMKLATPYNLFLTTISDSPVTHSEMNSLCFPELLDPAMGDLESSLQINFMVQFGWLLAQYQIMGHRGKPLTLMYGDIDMEIDGKFSNFLESAKIIPPSPFGTHHTKMMVFHYTDKSIRVVVSTANLVETDWDNRTQGLWVSPRCPPLEPGSDTMSGDSVTNFKRDLLRYLSNYKIPQIVPWTNRIAQCDMSCISVFFIASVPGNHVANKDLWGQTCLRRVLNEAHTIPEKNSYPVIVQSSSIGSLGPNPDSWLLGDMLTTLTSGKKDGLYQRPSLKFVYPSYNNIINSYEGILGGGCLPYSKKTQDKQPWVTSFMCQWISEKRHRTRAPPHIKTYCRVSPDNSKLSYFLLTSANLSKAAWGNISKTGSINILSYEAGVLFVPQLFFGTDYFPLKDEINELALPLFPLPYDLPLTPYELQDVPWVIDHIL</sequence>
<dbReference type="Pfam" id="PF10283">
    <property type="entry name" value="zf-CCHH"/>
    <property type="match status" value="1"/>
</dbReference>
<dbReference type="OrthoDB" id="47785at2759"/>
<keyword evidence="8" id="KW-0539">Nucleus</keyword>
<evidence type="ECO:0000313" key="15">
    <source>
        <dbReference type="Proteomes" id="UP000494040"/>
    </source>
</evidence>
<feature type="domain" description="PBZ-type" evidence="13">
    <location>
        <begin position="301"/>
        <end position="322"/>
    </location>
</feature>
<evidence type="ECO:0000256" key="2">
    <source>
        <dbReference type="ARBA" id="ARBA00010205"/>
    </source>
</evidence>
<keyword evidence="15" id="KW-1185">Reference proteome</keyword>
<dbReference type="CTD" id="33530"/>
<evidence type="ECO:0000256" key="1">
    <source>
        <dbReference type="ARBA" id="ARBA00004123"/>
    </source>
</evidence>
<reference evidence="14" key="1">
    <citation type="submission" date="2022-01" db="UniProtKB">
        <authorList>
            <consortium name="EnsemblMetazoa"/>
        </authorList>
    </citation>
    <scope>IDENTIFICATION</scope>
</reference>
<accession>A0A8I6RMH7</accession>
<feature type="site" description="Interaction with DNA" evidence="11">
    <location>
        <position position="776"/>
    </location>
</feature>
<dbReference type="GO" id="GO:0017005">
    <property type="term" value="F:3'-tyrosyl-DNA phosphodiesterase activity"/>
    <property type="evidence" value="ECO:0007669"/>
    <property type="project" value="TreeGrafter"/>
</dbReference>
<dbReference type="GO" id="GO:0006281">
    <property type="term" value="P:DNA repair"/>
    <property type="evidence" value="ECO:0007669"/>
    <property type="project" value="UniProtKB-KW"/>
</dbReference>
<feature type="active site" description="Proton donor/acceptor" evidence="9">
    <location>
        <position position="751"/>
    </location>
</feature>
<dbReference type="GO" id="GO:0005634">
    <property type="term" value="C:nucleus"/>
    <property type="evidence" value="ECO:0007669"/>
    <property type="project" value="UniProtKB-SubCell"/>
</dbReference>
<dbReference type="AlphaFoldDB" id="A0A8I6RMH7"/>
<comment type="similarity">
    <text evidence="2">Belongs to the tyrosyl-DNA phosphodiesterase family.</text>
</comment>
<dbReference type="GO" id="GO:0003697">
    <property type="term" value="F:single-stranded DNA binding"/>
    <property type="evidence" value="ECO:0007669"/>
    <property type="project" value="TreeGrafter"/>
</dbReference>
<evidence type="ECO:0000256" key="8">
    <source>
        <dbReference type="ARBA" id="ARBA00023242"/>
    </source>
</evidence>
<keyword evidence="6" id="KW-0269">Exonuclease</keyword>
<dbReference type="KEGG" id="clec:106665819"/>
<name>A0A8I6RMH7_CIMLE</name>
<dbReference type="GO" id="GO:0004527">
    <property type="term" value="F:exonuclease activity"/>
    <property type="evidence" value="ECO:0007669"/>
    <property type="project" value="UniProtKB-KW"/>
</dbReference>
<evidence type="ECO:0000256" key="7">
    <source>
        <dbReference type="ARBA" id="ARBA00023204"/>
    </source>
</evidence>
<evidence type="ECO:0000256" key="3">
    <source>
        <dbReference type="ARBA" id="ARBA00022722"/>
    </source>
</evidence>
<dbReference type="Proteomes" id="UP000494040">
    <property type="component" value="Unassembled WGS sequence"/>
</dbReference>
<evidence type="ECO:0000256" key="4">
    <source>
        <dbReference type="ARBA" id="ARBA00022763"/>
    </source>
</evidence>
<feature type="active site" description="Nucleophile" evidence="9">
    <location>
        <position position="524"/>
    </location>
</feature>
<dbReference type="OMA" id="IHICTHC"/>
<evidence type="ECO:0000256" key="11">
    <source>
        <dbReference type="PIRSR" id="PIRSR610347-3"/>
    </source>
</evidence>
<feature type="binding site" evidence="10">
    <location>
        <position position="753"/>
    </location>
    <ligand>
        <name>substrate</name>
    </ligand>
</feature>
<evidence type="ECO:0000256" key="5">
    <source>
        <dbReference type="ARBA" id="ARBA00022801"/>
    </source>
</evidence>
<dbReference type="PANTHER" id="PTHR12415:SF0">
    <property type="entry name" value="TYROSYL-DNA PHOSPHODIESTERASE 1"/>
    <property type="match status" value="1"/>
</dbReference>
<feature type="region of interest" description="Disordered" evidence="12">
    <location>
        <begin position="364"/>
        <end position="397"/>
    </location>
</feature>
<evidence type="ECO:0000256" key="12">
    <source>
        <dbReference type="SAM" id="MobiDB-lite"/>
    </source>
</evidence>
<dbReference type="Pfam" id="PF06087">
    <property type="entry name" value="Tyr-DNA_phospho"/>
    <property type="match status" value="1"/>
</dbReference>
<dbReference type="GeneID" id="106665819"/>
<comment type="subcellular location">
    <subcellularLocation>
        <location evidence="1">Nucleus</location>
    </subcellularLocation>
</comment>
<dbReference type="PANTHER" id="PTHR12415">
    <property type="entry name" value="TYROSYL-DNA PHOSPHODIESTERASE 1"/>
    <property type="match status" value="1"/>
</dbReference>
<keyword evidence="3" id="KW-0540">Nuclease</keyword>
<dbReference type="InterPro" id="IPR019406">
    <property type="entry name" value="APLF_PBZ"/>
</dbReference>
<keyword evidence="4" id="KW-0227">DNA damage</keyword>
<dbReference type="RefSeq" id="XP_014248048.1">
    <property type="nucleotide sequence ID" value="XM_014392562.2"/>
</dbReference>
<evidence type="ECO:0000256" key="9">
    <source>
        <dbReference type="PIRSR" id="PIRSR610347-1"/>
    </source>
</evidence>
<dbReference type="GO" id="GO:0003690">
    <property type="term" value="F:double-stranded DNA binding"/>
    <property type="evidence" value="ECO:0007669"/>
    <property type="project" value="TreeGrafter"/>
</dbReference>
<feature type="compositionally biased region" description="Basic and acidic residues" evidence="12">
    <location>
        <begin position="364"/>
        <end position="373"/>
    </location>
</feature>
<feature type="binding site" evidence="10">
    <location>
        <position position="526"/>
    </location>
    <ligand>
        <name>substrate</name>
    </ligand>
</feature>
<proteinExistence type="inferred from homology"/>
<organism evidence="14 15">
    <name type="scientific">Cimex lectularius</name>
    <name type="common">Bed bug</name>
    <name type="synonym">Acanthia lectularia</name>
    <dbReference type="NCBI Taxonomy" id="79782"/>
    <lineage>
        <taxon>Eukaryota</taxon>
        <taxon>Metazoa</taxon>
        <taxon>Ecdysozoa</taxon>
        <taxon>Arthropoda</taxon>
        <taxon>Hexapoda</taxon>
        <taxon>Insecta</taxon>
        <taxon>Pterygota</taxon>
        <taxon>Neoptera</taxon>
        <taxon>Paraneoptera</taxon>
        <taxon>Hemiptera</taxon>
        <taxon>Heteroptera</taxon>
        <taxon>Panheteroptera</taxon>
        <taxon>Cimicomorpha</taxon>
        <taxon>Cimicidae</taxon>
        <taxon>Cimex</taxon>
    </lineage>
</organism>
<keyword evidence="5" id="KW-0378">Hydrolase</keyword>
<dbReference type="Gene3D" id="3.30.870.10">
    <property type="entry name" value="Endonuclease Chain A"/>
    <property type="match status" value="2"/>
</dbReference>
<dbReference type="EnsemblMetazoa" id="XM_014392562.2">
    <property type="protein sequence ID" value="XP_014248048.1"/>
    <property type="gene ID" value="LOC106665819"/>
</dbReference>